<dbReference type="Proteomes" id="UP001207468">
    <property type="component" value="Unassembled WGS sequence"/>
</dbReference>
<sequence length="346" mass="38823">MSHVLDDLDFAILSYLQKDGRMSFTVIADKLQVSIGTIRTRFNKLIEDGTISIIGRVDPDKVGFHAYAHIAVFVRPITLKEKVAQEIMNKPEVSFLAMTSGDYDLEVDAMCRDNDHLVKFINELAEIEGVHQTTTTMYFKVYKYAQPDLNLLKEKLLKVLRQRQAGITVVMENVQDPHNISAVMRTCDAVGIQDIYILTTKIPRHQKFGARSSSSAAKWLTVHQFEDASLCFEALRKRYDTILTTHLSADAIGLYEVDFTTSVALVFGNEHSGVSEEVRALADGNFIIPQMGIIQSLNISVACAVSIYEAYRQKQAAGHYTEPSLPAHQMEQLLNEWGFEEGEATV</sequence>
<reference evidence="1" key="1">
    <citation type="submission" date="2021-03" db="EMBL/GenBank/DDBJ databases">
        <title>Evolutionary priming and transition to the ectomycorrhizal habit in an iconic lineage of mushroom-forming fungi: is preadaptation a requirement?</title>
        <authorList>
            <consortium name="DOE Joint Genome Institute"/>
            <person name="Looney B.P."/>
            <person name="Miyauchi S."/>
            <person name="Morin E."/>
            <person name="Drula E."/>
            <person name="Courty P.E."/>
            <person name="Chicoki N."/>
            <person name="Fauchery L."/>
            <person name="Kohler A."/>
            <person name="Kuo A."/>
            <person name="LaButti K."/>
            <person name="Pangilinan J."/>
            <person name="Lipzen A."/>
            <person name="Riley R."/>
            <person name="Andreopoulos W."/>
            <person name="He G."/>
            <person name="Johnson J."/>
            <person name="Barry K.W."/>
            <person name="Grigoriev I.V."/>
            <person name="Nagy L."/>
            <person name="Hibbett D."/>
            <person name="Henrissat B."/>
            <person name="Matheny P.B."/>
            <person name="Labbe J."/>
            <person name="Martin A.F."/>
        </authorList>
    </citation>
    <scope>NUCLEOTIDE SEQUENCE</scope>
    <source>
        <strain evidence="1">BPL698</strain>
    </source>
</reference>
<name>A0ACC0TWC8_9AGAM</name>
<keyword evidence="1" id="KW-0489">Methyltransferase</keyword>
<keyword evidence="1" id="KW-0808">Transferase</keyword>
<comment type="caution">
    <text evidence="1">The sequence shown here is derived from an EMBL/GenBank/DDBJ whole genome shotgun (WGS) entry which is preliminary data.</text>
</comment>
<evidence type="ECO:0000313" key="1">
    <source>
        <dbReference type="EMBL" id="KAI9449997.1"/>
    </source>
</evidence>
<dbReference type="EMBL" id="JAGFNK010000459">
    <property type="protein sequence ID" value="KAI9449997.1"/>
    <property type="molecule type" value="Genomic_DNA"/>
</dbReference>
<keyword evidence="2" id="KW-1185">Reference proteome</keyword>
<protein>
    <submittedName>
        <fullName evidence="1">Alpha/beta knot methyltransferase</fullName>
    </submittedName>
</protein>
<accession>A0ACC0TWC8</accession>
<evidence type="ECO:0000313" key="2">
    <source>
        <dbReference type="Proteomes" id="UP001207468"/>
    </source>
</evidence>
<gene>
    <name evidence="1" type="ORF">F5148DRAFT_1291106</name>
</gene>
<proteinExistence type="predicted"/>
<organism evidence="1 2">
    <name type="scientific">Russula earlei</name>
    <dbReference type="NCBI Taxonomy" id="71964"/>
    <lineage>
        <taxon>Eukaryota</taxon>
        <taxon>Fungi</taxon>
        <taxon>Dikarya</taxon>
        <taxon>Basidiomycota</taxon>
        <taxon>Agaricomycotina</taxon>
        <taxon>Agaricomycetes</taxon>
        <taxon>Russulales</taxon>
        <taxon>Russulaceae</taxon>
        <taxon>Russula</taxon>
    </lineage>
</organism>